<proteinExistence type="predicted"/>
<feature type="compositionally biased region" description="Basic and acidic residues" evidence="1">
    <location>
        <begin position="1"/>
        <end position="10"/>
    </location>
</feature>
<accession>A0A0D2GMX1</accession>
<dbReference type="AlphaFoldDB" id="A0A0D2GMX1"/>
<gene>
    <name evidence="2" type="ORF">Z517_06510</name>
</gene>
<keyword evidence="3" id="KW-1185">Reference proteome</keyword>
<dbReference type="GO" id="GO:0008168">
    <property type="term" value="F:methyltransferase activity"/>
    <property type="evidence" value="ECO:0007669"/>
    <property type="project" value="TreeGrafter"/>
</dbReference>
<dbReference type="OrthoDB" id="2013972at2759"/>
<evidence type="ECO:0000313" key="3">
    <source>
        <dbReference type="Proteomes" id="UP000053029"/>
    </source>
</evidence>
<dbReference type="Proteomes" id="UP000053029">
    <property type="component" value="Unassembled WGS sequence"/>
</dbReference>
<dbReference type="Gene3D" id="3.40.50.150">
    <property type="entry name" value="Vaccinia Virus protein VP39"/>
    <property type="match status" value="1"/>
</dbReference>
<name>A0A0D2GMX1_9EURO</name>
<evidence type="ECO:0000313" key="2">
    <source>
        <dbReference type="EMBL" id="KIW79895.1"/>
    </source>
</evidence>
<protein>
    <recommendedName>
        <fullName evidence="4">Methyltransferase domain-containing protein</fullName>
    </recommendedName>
</protein>
<reference evidence="2 3" key="1">
    <citation type="submission" date="2015-01" db="EMBL/GenBank/DDBJ databases">
        <title>The Genome Sequence of Fonsecaea pedrosoi CBS 271.37.</title>
        <authorList>
            <consortium name="The Broad Institute Genomics Platform"/>
            <person name="Cuomo C."/>
            <person name="de Hoog S."/>
            <person name="Gorbushina A."/>
            <person name="Stielow B."/>
            <person name="Teixiera M."/>
            <person name="Abouelleil A."/>
            <person name="Chapman S.B."/>
            <person name="Priest M."/>
            <person name="Young S.K."/>
            <person name="Wortman J."/>
            <person name="Nusbaum C."/>
            <person name="Birren B."/>
        </authorList>
    </citation>
    <scope>NUCLEOTIDE SEQUENCE [LARGE SCALE GENOMIC DNA]</scope>
    <source>
        <strain evidence="2 3">CBS 271.37</strain>
    </source>
</reference>
<sequence>MATGQSDREASISSEGNLLVDHDYRDDQSDADSGFDGGPQSLLSESVRSSVYNYRYENGRTYHSYREGAYYLPNDEEEQDRLDLLHHICKMLLGGELFTAPLPSDPHRILDVGTGTGIWAVEIADQFPSAQVIGTDLSPIQPPWVPPNLQFYVDDAEADWTWAENEKFDFIHARGLCGGIGDWPRFYAQAFRNLKPGGWIELQEHAVNFFSDDGGLERATACVSAIAQLQQASDRVGKPLNVAHLHKRWMLQAGFQDVEEVVKKVPIGPWAKDPKLKEIGVLYRIQMLQSVPSFMLAYYKRVLHHSDEVTETAMAEVKEEFVDRRLHLYQRWYFVKGRKPG</sequence>
<dbReference type="PANTHER" id="PTHR43591:SF10">
    <property type="entry name" value="ABC TRANSMEMBRANE TYPE-1 DOMAIN-CONTAINING PROTEIN-RELATED"/>
    <property type="match status" value="1"/>
</dbReference>
<dbReference type="VEuPathDB" id="FungiDB:Z517_06510"/>
<dbReference type="EMBL" id="KN846972">
    <property type="protein sequence ID" value="KIW79895.1"/>
    <property type="molecule type" value="Genomic_DNA"/>
</dbReference>
<dbReference type="HOGENOM" id="CLU_010595_0_2_1"/>
<evidence type="ECO:0008006" key="4">
    <source>
        <dbReference type="Google" id="ProtNLM"/>
    </source>
</evidence>
<feature type="region of interest" description="Disordered" evidence="1">
    <location>
        <begin position="1"/>
        <end position="42"/>
    </location>
</feature>
<dbReference type="CDD" id="cd02440">
    <property type="entry name" value="AdoMet_MTases"/>
    <property type="match status" value="1"/>
</dbReference>
<dbReference type="InterPro" id="IPR029063">
    <property type="entry name" value="SAM-dependent_MTases_sf"/>
</dbReference>
<dbReference type="STRING" id="1442368.A0A0D2GMX1"/>
<dbReference type="Pfam" id="PF13489">
    <property type="entry name" value="Methyltransf_23"/>
    <property type="match status" value="1"/>
</dbReference>
<dbReference type="PANTHER" id="PTHR43591">
    <property type="entry name" value="METHYLTRANSFERASE"/>
    <property type="match status" value="1"/>
</dbReference>
<evidence type="ECO:0000256" key="1">
    <source>
        <dbReference type="SAM" id="MobiDB-lite"/>
    </source>
</evidence>
<dbReference type="SUPFAM" id="SSF53335">
    <property type="entry name" value="S-adenosyl-L-methionine-dependent methyltransferases"/>
    <property type="match status" value="1"/>
</dbReference>
<organism evidence="2 3">
    <name type="scientific">Fonsecaea pedrosoi CBS 271.37</name>
    <dbReference type="NCBI Taxonomy" id="1442368"/>
    <lineage>
        <taxon>Eukaryota</taxon>
        <taxon>Fungi</taxon>
        <taxon>Dikarya</taxon>
        <taxon>Ascomycota</taxon>
        <taxon>Pezizomycotina</taxon>
        <taxon>Eurotiomycetes</taxon>
        <taxon>Chaetothyriomycetidae</taxon>
        <taxon>Chaetothyriales</taxon>
        <taxon>Herpotrichiellaceae</taxon>
        <taxon>Fonsecaea</taxon>
    </lineage>
</organism>
<dbReference type="GeneID" id="25306000"/>
<dbReference type="RefSeq" id="XP_013283703.1">
    <property type="nucleotide sequence ID" value="XM_013428249.1"/>
</dbReference>